<keyword evidence="1" id="KW-0732">Signal</keyword>
<reference evidence="2 3" key="1">
    <citation type="submission" date="2024-11" db="EMBL/GenBank/DDBJ databases">
        <title>Adaptive evolution of stress response genes in parasites aligns with host niche diversity.</title>
        <authorList>
            <person name="Hahn C."/>
            <person name="Resl P."/>
        </authorList>
    </citation>
    <scope>NUCLEOTIDE SEQUENCE [LARGE SCALE GENOMIC DNA]</scope>
    <source>
        <strain evidence="2">EGGRZ-B1_66</strain>
        <tissue evidence="2">Body</tissue>
    </source>
</reference>
<keyword evidence="3" id="KW-1185">Reference proteome</keyword>
<comment type="caution">
    <text evidence="2">The sequence shown here is derived from an EMBL/GenBank/DDBJ whole genome shotgun (WGS) entry which is preliminary data.</text>
</comment>
<dbReference type="Proteomes" id="UP001626550">
    <property type="component" value="Unassembled WGS sequence"/>
</dbReference>
<protein>
    <recommendedName>
        <fullName evidence="4">Ig-like domain-containing protein</fullName>
    </recommendedName>
</protein>
<dbReference type="EMBL" id="JBJKFK010002635">
    <property type="protein sequence ID" value="KAL3310817.1"/>
    <property type="molecule type" value="Genomic_DNA"/>
</dbReference>
<gene>
    <name evidence="2" type="ORF">Ciccas_010613</name>
</gene>
<dbReference type="AlphaFoldDB" id="A0ABD2PTM6"/>
<name>A0ABD2PTM6_9PLAT</name>
<proteinExistence type="predicted"/>
<dbReference type="SUPFAM" id="SSF48726">
    <property type="entry name" value="Immunoglobulin"/>
    <property type="match status" value="1"/>
</dbReference>
<accession>A0ABD2PTM6</accession>
<evidence type="ECO:0008006" key="4">
    <source>
        <dbReference type="Google" id="ProtNLM"/>
    </source>
</evidence>
<feature type="signal peptide" evidence="1">
    <location>
        <begin position="1"/>
        <end position="21"/>
    </location>
</feature>
<evidence type="ECO:0000313" key="2">
    <source>
        <dbReference type="EMBL" id="KAL3310817.1"/>
    </source>
</evidence>
<dbReference type="InterPro" id="IPR036179">
    <property type="entry name" value="Ig-like_dom_sf"/>
</dbReference>
<evidence type="ECO:0000313" key="3">
    <source>
        <dbReference type="Proteomes" id="UP001626550"/>
    </source>
</evidence>
<sequence length="315" mass="36374">MGFFSSRLLLLMLLFPFLTVAIIFEQNLHVNDFLSTPTIFRCFLKYAQPGDLVYINIQTPTSTYSHPIKSLTFTTNTSHLGYQIDPELVTESVSSEHSHLFALKVSCLVERINGTNKKLVTRNSLTISTQRTATSIIFSFHNRISVDLWLDHEKTHRLFGQHRQSFHIRCPLCQDGESRTFWLREGGFHLAHEHSCDITIRSLQKGDFGSYFCSLDSKLLMAAHLFLREIHSKRGNEELRVVQAKQIPGQVGMFSCPHNDSDTHMWETDTDVLNLLNADEIQGDYKKPPKCWIWTKTLRKPQNFRRSKRSTKSKV</sequence>
<organism evidence="2 3">
    <name type="scientific">Cichlidogyrus casuarinus</name>
    <dbReference type="NCBI Taxonomy" id="1844966"/>
    <lineage>
        <taxon>Eukaryota</taxon>
        <taxon>Metazoa</taxon>
        <taxon>Spiralia</taxon>
        <taxon>Lophotrochozoa</taxon>
        <taxon>Platyhelminthes</taxon>
        <taxon>Monogenea</taxon>
        <taxon>Monopisthocotylea</taxon>
        <taxon>Dactylogyridea</taxon>
        <taxon>Ancyrocephalidae</taxon>
        <taxon>Cichlidogyrus</taxon>
    </lineage>
</organism>
<evidence type="ECO:0000256" key="1">
    <source>
        <dbReference type="SAM" id="SignalP"/>
    </source>
</evidence>
<feature type="chain" id="PRO_5044830563" description="Ig-like domain-containing protein" evidence="1">
    <location>
        <begin position="22"/>
        <end position="315"/>
    </location>
</feature>